<dbReference type="RefSeq" id="WP_092098752.1">
    <property type="nucleotide sequence ID" value="NZ_FNAR01000027.1"/>
</dbReference>
<dbReference type="OrthoDB" id="9800186at2"/>
<dbReference type="GO" id="GO:0005737">
    <property type="term" value="C:cytoplasm"/>
    <property type="evidence" value="ECO:0007669"/>
    <property type="project" value="TreeGrafter"/>
</dbReference>
<dbReference type="Pfam" id="PF00293">
    <property type="entry name" value="NUDIX"/>
    <property type="match status" value="1"/>
</dbReference>
<dbReference type="EMBL" id="RWGW01000006">
    <property type="protein sequence ID" value="RSK34888.1"/>
    <property type="molecule type" value="Genomic_DNA"/>
</dbReference>
<dbReference type="STRING" id="426756.SAMN04488126_12716"/>
<dbReference type="GO" id="GO:0016818">
    <property type="term" value="F:hydrolase activity, acting on acid anhydrides, in phosphorus-containing anhydrides"/>
    <property type="evidence" value="ECO:0007669"/>
    <property type="project" value="TreeGrafter"/>
</dbReference>
<evidence type="ECO:0000256" key="2">
    <source>
        <dbReference type="ARBA" id="ARBA00005582"/>
    </source>
</evidence>
<evidence type="ECO:0000313" key="8">
    <source>
        <dbReference type="EMBL" id="SDE88702.1"/>
    </source>
</evidence>
<dbReference type="AlphaFoldDB" id="A0A1G7GKN5"/>
<dbReference type="PROSITE" id="PS00893">
    <property type="entry name" value="NUDIX_BOX"/>
    <property type="match status" value="1"/>
</dbReference>
<evidence type="ECO:0000256" key="4">
    <source>
        <dbReference type="ARBA" id="ARBA00022801"/>
    </source>
</evidence>
<dbReference type="InterPro" id="IPR015797">
    <property type="entry name" value="NUDIX_hydrolase-like_dom_sf"/>
</dbReference>
<evidence type="ECO:0000256" key="3">
    <source>
        <dbReference type="ARBA" id="ARBA00022723"/>
    </source>
</evidence>
<evidence type="ECO:0000313" key="10">
    <source>
        <dbReference type="Proteomes" id="UP000272481"/>
    </source>
</evidence>
<comment type="similarity">
    <text evidence="2">Belongs to the Nudix hydrolase family.</text>
</comment>
<evidence type="ECO:0000313" key="7">
    <source>
        <dbReference type="EMBL" id="RSK34888.1"/>
    </source>
</evidence>
<comment type="cofactor">
    <cofactor evidence="1">
        <name>Mg(2+)</name>
        <dbReference type="ChEBI" id="CHEBI:18420"/>
    </cofactor>
</comment>
<evidence type="ECO:0000256" key="1">
    <source>
        <dbReference type="ARBA" id="ARBA00001946"/>
    </source>
</evidence>
<dbReference type="Proteomes" id="UP000272481">
    <property type="component" value="Unassembled WGS sequence"/>
</dbReference>
<organism evidence="8 9">
    <name type="scientific">Bhargavaea beijingensis</name>
    <dbReference type="NCBI Taxonomy" id="426756"/>
    <lineage>
        <taxon>Bacteria</taxon>
        <taxon>Bacillati</taxon>
        <taxon>Bacillota</taxon>
        <taxon>Bacilli</taxon>
        <taxon>Bacillales</taxon>
        <taxon>Caryophanaceae</taxon>
        <taxon>Bhargavaea</taxon>
    </lineage>
</organism>
<keyword evidence="3" id="KW-0479">Metal-binding</keyword>
<dbReference type="InterPro" id="IPR020084">
    <property type="entry name" value="NUDIX_hydrolase_CS"/>
</dbReference>
<keyword evidence="10" id="KW-1185">Reference proteome</keyword>
<proteinExistence type="inferred from homology"/>
<keyword evidence="5" id="KW-0460">Magnesium</keyword>
<dbReference type="InterPro" id="IPR000086">
    <property type="entry name" value="NUDIX_hydrolase_dom"/>
</dbReference>
<dbReference type="EMBL" id="FNAR01000027">
    <property type="protein sequence ID" value="SDE88702.1"/>
    <property type="molecule type" value="Genomic_DNA"/>
</dbReference>
<reference evidence="7 10" key="2">
    <citation type="submission" date="2018-12" db="EMBL/GenBank/DDBJ databases">
        <title>Comparitive functional genomics of dry heat resistant strains isolated from the viking spacecraft.</title>
        <authorList>
            <person name="Seuylemezian A."/>
            <person name="Vaishampayan P."/>
        </authorList>
    </citation>
    <scope>NUCLEOTIDE SEQUENCE [LARGE SCALE GENOMIC DNA]</scope>
    <source>
        <strain evidence="7 10">M6-11</strain>
    </source>
</reference>
<dbReference type="SUPFAM" id="SSF55811">
    <property type="entry name" value="Nudix"/>
    <property type="match status" value="1"/>
</dbReference>
<reference evidence="8 9" key="1">
    <citation type="submission" date="2016-10" db="EMBL/GenBank/DDBJ databases">
        <authorList>
            <person name="de Groot N.N."/>
        </authorList>
    </citation>
    <scope>NUCLEOTIDE SEQUENCE [LARGE SCALE GENOMIC DNA]</scope>
    <source>
        <strain evidence="8 9">CGMCC 1.6762</strain>
    </source>
</reference>
<gene>
    <name evidence="7" type="ORF">EJA12_04225</name>
    <name evidence="8" type="ORF">SAMN04488126_12716</name>
</gene>
<feature type="domain" description="Nudix hydrolase" evidence="6">
    <location>
        <begin position="1"/>
        <end position="128"/>
    </location>
</feature>
<dbReference type="CDD" id="cd18886">
    <property type="entry name" value="NUDIX_MutT_Nudt1"/>
    <property type="match status" value="1"/>
</dbReference>
<protein>
    <submittedName>
        <fullName evidence="8">8-oxo-dGTP diphosphatase</fullName>
    </submittedName>
</protein>
<dbReference type="PROSITE" id="PS51462">
    <property type="entry name" value="NUDIX"/>
    <property type="match status" value="1"/>
</dbReference>
<dbReference type="GO" id="GO:0046872">
    <property type="term" value="F:metal ion binding"/>
    <property type="evidence" value="ECO:0007669"/>
    <property type="project" value="UniProtKB-KW"/>
</dbReference>
<evidence type="ECO:0000313" key="9">
    <source>
        <dbReference type="Proteomes" id="UP000198823"/>
    </source>
</evidence>
<evidence type="ECO:0000256" key="5">
    <source>
        <dbReference type="ARBA" id="ARBA00022842"/>
    </source>
</evidence>
<sequence>MQRIANLLVVQDGKVLLLKKPRRGWYVAPGGKMEAGESVYSAAFREFTEETGATPVGPHLKGVYTMVIRDEENSRTLDEWMLYTFMAPGLEGVPYEENREGKLEWHDVGELDTLPMAEGDRMNLKFAAGRPGIQYGTFTYTEEFRLLGADLQQSAERMEP</sequence>
<name>A0A1G7GKN5_9BACL</name>
<dbReference type="Proteomes" id="UP000198823">
    <property type="component" value="Unassembled WGS sequence"/>
</dbReference>
<dbReference type="PANTHER" id="PTHR43758">
    <property type="entry name" value="7,8-DIHYDRO-8-OXOGUANINE TRIPHOSPHATASE"/>
    <property type="match status" value="1"/>
</dbReference>
<keyword evidence="4" id="KW-0378">Hydrolase</keyword>
<dbReference type="PANTHER" id="PTHR43758:SF2">
    <property type="entry name" value="OXIDIZED PURINE NUCLEOSIDE TRIPHOSPHATE HYDROLASE"/>
    <property type="match status" value="1"/>
</dbReference>
<evidence type="ECO:0000259" key="6">
    <source>
        <dbReference type="PROSITE" id="PS51462"/>
    </source>
</evidence>
<accession>A0A1G7GKN5</accession>
<dbReference type="Gene3D" id="3.90.79.10">
    <property type="entry name" value="Nucleoside Triphosphate Pyrophosphohydrolase"/>
    <property type="match status" value="1"/>
</dbReference>